<dbReference type="AlphaFoldDB" id="A0A6J7IPC5"/>
<dbReference type="InterPro" id="IPR011050">
    <property type="entry name" value="Pectin_lyase_fold/virulence"/>
</dbReference>
<keyword evidence="2" id="KW-1133">Transmembrane helix</keyword>
<accession>A0A6J7IPC5</accession>
<dbReference type="NCBIfam" id="NF041518">
    <property type="entry name" value="choice_anch_Q"/>
    <property type="match status" value="1"/>
</dbReference>
<dbReference type="EMBL" id="CAEZYR010000151">
    <property type="protein sequence ID" value="CAB4767065.1"/>
    <property type="molecule type" value="Genomic_DNA"/>
</dbReference>
<dbReference type="EMBL" id="CAFBMH010000154">
    <property type="protein sequence ID" value="CAB4932829.1"/>
    <property type="molecule type" value="Genomic_DNA"/>
</dbReference>
<dbReference type="InterPro" id="IPR012334">
    <property type="entry name" value="Pectin_lyas_fold"/>
</dbReference>
<feature type="region of interest" description="Disordered" evidence="1">
    <location>
        <begin position="114"/>
        <end position="166"/>
    </location>
</feature>
<organism evidence="5">
    <name type="scientific">freshwater metagenome</name>
    <dbReference type="NCBI Taxonomy" id="449393"/>
    <lineage>
        <taxon>unclassified sequences</taxon>
        <taxon>metagenomes</taxon>
        <taxon>ecological metagenomes</taxon>
    </lineage>
</organism>
<evidence type="ECO:0000256" key="1">
    <source>
        <dbReference type="SAM" id="MobiDB-lite"/>
    </source>
</evidence>
<name>A0A6J7IPC5_9ZZZZ</name>
<proteinExistence type="predicted"/>
<feature type="transmembrane region" description="Helical" evidence="2">
    <location>
        <begin position="25"/>
        <end position="43"/>
    </location>
</feature>
<keyword evidence="2" id="KW-0812">Transmembrane</keyword>
<evidence type="ECO:0000256" key="2">
    <source>
        <dbReference type="SAM" id="Phobius"/>
    </source>
</evidence>
<dbReference type="EMBL" id="CAFBOS010000007">
    <property type="protein sequence ID" value="CAB4978617.1"/>
    <property type="molecule type" value="Genomic_DNA"/>
</dbReference>
<reference evidence="5" key="1">
    <citation type="submission" date="2020-05" db="EMBL/GenBank/DDBJ databases">
        <authorList>
            <person name="Chiriac C."/>
            <person name="Salcher M."/>
            <person name="Ghai R."/>
            <person name="Kavagutti S V."/>
        </authorList>
    </citation>
    <scope>NUCLEOTIDE SEQUENCE</scope>
</reference>
<dbReference type="Gene3D" id="2.160.20.10">
    <property type="entry name" value="Single-stranded right-handed beta-helix, Pectin lyase-like"/>
    <property type="match status" value="1"/>
</dbReference>
<evidence type="ECO:0000313" key="3">
    <source>
        <dbReference type="EMBL" id="CAB4767065.1"/>
    </source>
</evidence>
<sequence>MDREPKQTYLDLEPPALARTRTHSVVALAAAALGVLAIAALAITNSGSGVANHSTEGEMVLSGLQALGTSAGSKSVGSAEPSQKIVGALAEKPALTTTAPPTTVTAPAVAALRKSTAGSAPSSTAPPAAPRGNPPGGGSAWTPTGPVYWLAADGNDGGDGSEGSPWRNFGSVLRRLHPGDTLLVKAGTYGNTRTGPAINIEGVNGAAGAPVTIAAAPGQQVNILGGGWQVIRVAGSSYVDVRGFDVSGSAASDRSTANGIEVNGAHHVRLVANTVHDVGGGGIVGVRANHVTIDSNRVYNTSMWNSNQSSAISLFESANIGGGNNSDGFSFYVRNNIVYNNKNLVGAITDGNCIIIDSNRDTKYGGSTYVANNLCYANGGRGVHVFIADNVLAVNNTLVGNLTSREMGDQGELSAIQATNVTFRNNLVIPSRDGAGAHEYAASAISYANNMYAGSPHERQTGSDLVVGDARIGSDYVPLAGSPAIDAGTSDGAPSIDRRGRTRTGAPDVGAYEG</sequence>
<protein>
    <submittedName>
        <fullName evidence="5">Unannotated protein</fullName>
    </submittedName>
</protein>
<feature type="compositionally biased region" description="Low complexity" evidence="1">
    <location>
        <begin position="114"/>
        <end position="126"/>
    </location>
</feature>
<dbReference type="SUPFAM" id="SSF51126">
    <property type="entry name" value="Pectin lyase-like"/>
    <property type="match status" value="1"/>
</dbReference>
<dbReference type="InterPro" id="IPR006626">
    <property type="entry name" value="PbH1"/>
</dbReference>
<dbReference type="SMART" id="SM00710">
    <property type="entry name" value="PbH1"/>
    <property type="match status" value="6"/>
</dbReference>
<gene>
    <name evidence="3" type="ORF">UFOPK2754_02865</name>
    <name evidence="4" type="ORF">UFOPK3139_03011</name>
    <name evidence="5" type="ORF">UFOPK3543_02764</name>
    <name evidence="6" type="ORF">UFOPK3967_00208</name>
</gene>
<evidence type="ECO:0000313" key="6">
    <source>
        <dbReference type="EMBL" id="CAB4978617.1"/>
    </source>
</evidence>
<feature type="region of interest" description="Disordered" evidence="1">
    <location>
        <begin position="483"/>
        <end position="514"/>
    </location>
</feature>
<keyword evidence="2" id="KW-0472">Membrane</keyword>
<dbReference type="EMBL" id="CAFABA010000195">
    <property type="protein sequence ID" value="CAB4836567.1"/>
    <property type="molecule type" value="Genomic_DNA"/>
</dbReference>
<dbReference type="InterPro" id="IPR059226">
    <property type="entry name" value="Choice_anch_Q_dom"/>
</dbReference>
<evidence type="ECO:0000313" key="4">
    <source>
        <dbReference type="EMBL" id="CAB4836567.1"/>
    </source>
</evidence>
<evidence type="ECO:0000313" key="5">
    <source>
        <dbReference type="EMBL" id="CAB4932829.1"/>
    </source>
</evidence>